<gene>
    <name evidence="3" type="primary">rpl18a</name>
    <name evidence="3" type="synonym">rpl20e</name>
    <name evidence="3" type="synonym">rplX</name>
    <name evidence="5" type="ORF">AFULGI_00023320</name>
</gene>
<dbReference type="HOGENOM" id="CLU_177460_1_1_2"/>
<dbReference type="GO" id="GO:0003735">
    <property type="term" value="F:structural constituent of ribosome"/>
    <property type="evidence" value="ECO:0007669"/>
    <property type="project" value="InterPro"/>
</dbReference>
<reference evidence="5 6" key="1">
    <citation type="submission" date="2013-07" db="EMBL/GenBank/DDBJ databases">
        <title>Genome of Archaeoglobus fulgidus.</title>
        <authorList>
            <person name="Fiebig A."/>
            <person name="Birkeland N.-K."/>
        </authorList>
    </citation>
    <scope>NUCLEOTIDE SEQUENCE [LARGE SCALE GENOMIC DNA]</scope>
    <source>
        <strain evidence="5 6">DSM 8774</strain>
    </source>
</reference>
<keyword evidence="1 3" id="KW-0689">Ribosomal protein</keyword>
<evidence type="ECO:0000256" key="2">
    <source>
        <dbReference type="ARBA" id="ARBA00023274"/>
    </source>
</evidence>
<dbReference type="AlphaFoldDB" id="A0A075WIN7"/>
<evidence type="ECO:0000256" key="3">
    <source>
        <dbReference type="HAMAP-Rule" id="MF_00273"/>
    </source>
</evidence>
<dbReference type="Gene3D" id="3.10.20.10">
    <property type="match status" value="1"/>
</dbReference>
<keyword evidence="3" id="KW-0694">RNA-binding</keyword>
<dbReference type="InterPro" id="IPR028877">
    <property type="entry name" value="Ribosomal_eL20"/>
</dbReference>
<dbReference type="Proteomes" id="UP000028501">
    <property type="component" value="Chromosome"/>
</dbReference>
<dbReference type="EMBL" id="CP006577">
    <property type="protein sequence ID" value="AIG99054.1"/>
    <property type="molecule type" value="Genomic_DNA"/>
</dbReference>
<dbReference type="HAMAP" id="MF_00273">
    <property type="entry name" value="Ribosomal_eL20"/>
    <property type="match status" value="1"/>
</dbReference>
<dbReference type="InterPro" id="IPR023573">
    <property type="entry name" value="Ribosomal_eL20_dom"/>
</dbReference>
<dbReference type="GO" id="GO:0006412">
    <property type="term" value="P:translation"/>
    <property type="evidence" value="ECO:0007669"/>
    <property type="project" value="UniProtKB-UniRule"/>
</dbReference>
<feature type="domain" description="Large ribosomal subunit protein eL20" evidence="4">
    <location>
        <begin position="2"/>
        <end position="55"/>
    </location>
</feature>
<protein>
    <recommendedName>
        <fullName evidence="3">Large ribosomal subunit protein eL20</fullName>
    </recommendedName>
</protein>
<dbReference type="SMR" id="A0A075WIN7"/>
<evidence type="ECO:0000313" key="5">
    <source>
        <dbReference type="EMBL" id="AIG99054.1"/>
    </source>
</evidence>
<comment type="subunit">
    <text evidence="3">Part of the 50S ribosomal subunit. Binds 23S rRNA.</text>
</comment>
<dbReference type="Pfam" id="PF01775">
    <property type="entry name" value="Ribosomal_L18A"/>
    <property type="match status" value="1"/>
</dbReference>
<dbReference type="SUPFAM" id="SSF160374">
    <property type="entry name" value="RplX-like"/>
    <property type="match status" value="1"/>
</dbReference>
<organism evidence="5 6">
    <name type="scientific">Archaeoglobus fulgidus DSM 8774</name>
    <dbReference type="NCBI Taxonomy" id="1344584"/>
    <lineage>
        <taxon>Archaea</taxon>
        <taxon>Methanobacteriati</taxon>
        <taxon>Methanobacteriota</taxon>
        <taxon>Archaeoglobi</taxon>
        <taxon>Archaeoglobales</taxon>
        <taxon>Archaeoglobaceae</taxon>
        <taxon>Archaeoglobus</taxon>
    </lineage>
</organism>
<dbReference type="KEGG" id="afg:AFULGI_00023320"/>
<keyword evidence="3" id="KW-0699">rRNA-binding</keyword>
<proteinExistence type="inferred from homology"/>
<dbReference type="GO" id="GO:1990904">
    <property type="term" value="C:ribonucleoprotein complex"/>
    <property type="evidence" value="ECO:0007669"/>
    <property type="project" value="UniProtKB-KW"/>
</dbReference>
<evidence type="ECO:0000256" key="1">
    <source>
        <dbReference type="ARBA" id="ARBA00022980"/>
    </source>
</evidence>
<dbReference type="GeneID" id="24795813"/>
<dbReference type="GO" id="GO:0070180">
    <property type="term" value="F:large ribosomal subunit rRNA binding"/>
    <property type="evidence" value="ECO:0007669"/>
    <property type="project" value="UniProtKB-UniRule"/>
</dbReference>
<accession>A0A075WIN7</accession>
<comment type="similarity">
    <text evidence="3">Belongs to the eukaryotic ribosomal protein eL20 family.</text>
</comment>
<name>A0A075WIN7_ARCFL</name>
<keyword evidence="2 3" id="KW-0687">Ribonucleoprotein</keyword>
<dbReference type="GO" id="GO:0005840">
    <property type="term" value="C:ribosome"/>
    <property type="evidence" value="ECO:0007669"/>
    <property type="project" value="UniProtKB-KW"/>
</dbReference>
<evidence type="ECO:0000259" key="4">
    <source>
        <dbReference type="Pfam" id="PF01775"/>
    </source>
</evidence>
<dbReference type="RefSeq" id="WP_010879556.1">
    <property type="nucleotide sequence ID" value="NZ_CP006577.1"/>
</dbReference>
<evidence type="ECO:0000313" key="6">
    <source>
        <dbReference type="Proteomes" id="UP000028501"/>
    </source>
</evidence>
<sequence>MKFEVRGAFKTLEGWQKFTKVVEANNERYALEKVYSLIGSNHKVKRNLIKIEEVKQA</sequence>
<dbReference type="NCBIfam" id="NF001981">
    <property type="entry name" value="PRK00773.1-1"/>
    <property type="match status" value="1"/>
</dbReference>